<accession>A0ABQ1PWP7</accession>
<dbReference type="EMBL" id="BMIN01000004">
    <property type="protein sequence ID" value="GGD05784.1"/>
    <property type="molecule type" value="Genomic_DNA"/>
</dbReference>
<comment type="caution">
    <text evidence="2">The sequence shown here is derived from an EMBL/GenBank/DDBJ whole genome shotgun (WGS) entry which is preliminary data.</text>
</comment>
<organism evidence="2 3">
    <name type="scientific">Pontibacillus salipaludis</name>
    <dbReference type="NCBI Taxonomy" id="1697394"/>
    <lineage>
        <taxon>Bacteria</taxon>
        <taxon>Bacillati</taxon>
        <taxon>Bacillota</taxon>
        <taxon>Bacilli</taxon>
        <taxon>Bacillales</taxon>
        <taxon>Bacillaceae</taxon>
        <taxon>Pontibacillus</taxon>
    </lineage>
</organism>
<evidence type="ECO:0000313" key="2">
    <source>
        <dbReference type="EMBL" id="GGD05784.1"/>
    </source>
</evidence>
<evidence type="ECO:0008006" key="4">
    <source>
        <dbReference type="Google" id="ProtNLM"/>
    </source>
</evidence>
<dbReference type="RefSeq" id="WP_188651783.1">
    <property type="nucleotide sequence ID" value="NZ_BMIN01000004.1"/>
</dbReference>
<feature type="region of interest" description="Disordered" evidence="1">
    <location>
        <begin position="47"/>
        <end position="66"/>
    </location>
</feature>
<dbReference type="Proteomes" id="UP000642571">
    <property type="component" value="Unassembled WGS sequence"/>
</dbReference>
<evidence type="ECO:0000313" key="3">
    <source>
        <dbReference type="Proteomes" id="UP000642571"/>
    </source>
</evidence>
<evidence type="ECO:0000256" key="1">
    <source>
        <dbReference type="SAM" id="MobiDB-lite"/>
    </source>
</evidence>
<name>A0ABQ1PWP7_9BACI</name>
<proteinExistence type="predicted"/>
<reference evidence="3" key="1">
    <citation type="journal article" date="2019" name="Int. J. Syst. Evol. Microbiol.">
        <title>The Global Catalogue of Microorganisms (GCM) 10K type strain sequencing project: providing services to taxonomists for standard genome sequencing and annotation.</title>
        <authorList>
            <consortium name="The Broad Institute Genomics Platform"/>
            <consortium name="The Broad Institute Genome Sequencing Center for Infectious Disease"/>
            <person name="Wu L."/>
            <person name="Ma J."/>
        </authorList>
    </citation>
    <scope>NUCLEOTIDE SEQUENCE [LARGE SCALE GENOMIC DNA]</scope>
    <source>
        <strain evidence="3">CGMCC 1.15353</strain>
    </source>
</reference>
<sequence>MNLGKSIAIIPIILVALLVVISNQQPNSLNAQDQLSGSDHTGHTEITFHQKQQQKPELTTSSNKNQQKEVLTEKIITSVTSEFMDQLVQKSNQDSRVVAYDSKEELIESFSSIANKSVAKEYVDFYYKEYNNGLYILPTDTPPWFQENESYTTETLEDGRIAVTQHNTSELYGKYTVSFVFTHTNEGWIIDGINHS</sequence>
<gene>
    <name evidence="2" type="ORF">GCM10011389_11630</name>
</gene>
<keyword evidence="3" id="KW-1185">Reference proteome</keyword>
<feature type="compositionally biased region" description="Polar residues" evidence="1">
    <location>
        <begin position="49"/>
        <end position="65"/>
    </location>
</feature>
<protein>
    <recommendedName>
        <fullName evidence="4">DUF3993 domain-containing protein</fullName>
    </recommendedName>
</protein>